<dbReference type="InterPro" id="IPR020846">
    <property type="entry name" value="MFS_dom"/>
</dbReference>
<sequence length="443" mass="49740">MTYEDVITLLGEFGFYQKRVYFLLCLPAISGCMQALMSVFTLAVPDHRCAIPGLDNDTWDLQDSKHTAMFNASIPTSDTLSSMCRLYADVTPRLRTSNWSYPMVRNGNFSYADNEGQGLRETTSCSRYVYDTSSYTSTIVTQMDLVCENQLLRSHAQMVFMSGALFGSVACGLPSDIFGRKKMLMISLVLHSVASLVITWSSYFPFLCVLLFLNGAAVTGIFTNAFVIGMELVGPSKRVWTGYVMEIFWSLGMMLLAPIAFFVRDWQRLQLTTSLLTLPFLSYWWLVPESPRWLMSRGRRQEAEAILQTVAKTNKVCLPEKLLDGAECLREEERQVEEESVLAALQHPAILTRCFVIFYAWMVSSLTFYGLNLNVGSLSGNVYVNFLLSGIMELVSYILCLCLLDRVGRRALNCGLMILAGVTCTATIFPVLYAPPCKNEDNQ</sequence>
<dbReference type="Pfam" id="PF00083">
    <property type="entry name" value="Sugar_tr"/>
    <property type="match status" value="1"/>
</dbReference>
<feature type="transmembrane region" description="Helical" evidence="5">
    <location>
        <begin position="20"/>
        <end position="44"/>
    </location>
</feature>
<evidence type="ECO:0000313" key="8">
    <source>
        <dbReference type="Proteomes" id="UP001519460"/>
    </source>
</evidence>
<keyword evidence="4 5" id="KW-0472">Membrane</keyword>
<dbReference type="GO" id="GO:0016020">
    <property type="term" value="C:membrane"/>
    <property type="evidence" value="ECO:0007669"/>
    <property type="project" value="UniProtKB-SubCell"/>
</dbReference>
<accession>A0ABD0LVS2</accession>
<feature type="transmembrane region" description="Helical" evidence="5">
    <location>
        <begin position="350"/>
        <end position="371"/>
    </location>
</feature>
<comment type="subcellular location">
    <subcellularLocation>
        <location evidence="1">Membrane</location>
        <topology evidence="1">Multi-pass membrane protein</topology>
    </subcellularLocation>
</comment>
<comment type="caution">
    <text evidence="7">The sequence shown here is derived from an EMBL/GenBank/DDBJ whole genome shotgun (WGS) entry which is preliminary data.</text>
</comment>
<feature type="transmembrane region" description="Helical" evidence="5">
    <location>
        <begin position="240"/>
        <end position="263"/>
    </location>
</feature>
<evidence type="ECO:0000256" key="1">
    <source>
        <dbReference type="ARBA" id="ARBA00004141"/>
    </source>
</evidence>
<feature type="transmembrane region" description="Helical" evidence="5">
    <location>
        <begin position="383"/>
        <end position="404"/>
    </location>
</feature>
<proteinExistence type="predicted"/>
<dbReference type="PANTHER" id="PTHR24064">
    <property type="entry name" value="SOLUTE CARRIER FAMILY 22 MEMBER"/>
    <property type="match status" value="1"/>
</dbReference>
<keyword evidence="2 5" id="KW-0812">Transmembrane</keyword>
<organism evidence="7 8">
    <name type="scientific">Batillaria attramentaria</name>
    <dbReference type="NCBI Taxonomy" id="370345"/>
    <lineage>
        <taxon>Eukaryota</taxon>
        <taxon>Metazoa</taxon>
        <taxon>Spiralia</taxon>
        <taxon>Lophotrochozoa</taxon>
        <taxon>Mollusca</taxon>
        <taxon>Gastropoda</taxon>
        <taxon>Caenogastropoda</taxon>
        <taxon>Sorbeoconcha</taxon>
        <taxon>Cerithioidea</taxon>
        <taxon>Batillariidae</taxon>
        <taxon>Batillaria</taxon>
    </lineage>
</organism>
<keyword evidence="3 5" id="KW-1133">Transmembrane helix</keyword>
<evidence type="ECO:0000259" key="6">
    <source>
        <dbReference type="PROSITE" id="PS50850"/>
    </source>
</evidence>
<gene>
    <name evidence="7" type="ORF">BaRGS_00005558</name>
</gene>
<evidence type="ECO:0000256" key="2">
    <source>
        <dbReference type="ARBA" id="ARBA00022692"/>
    </source>
</evidence>
<name>A0ABD0LVS2_9CAEN</name>
<reference evidence="7 8" key="1">
    <citation type="journal article" date="2023" name="Sci. Data">
        <title>Genome assembly of the Korean intertidal mud-creeper Batillaria attramentaria.</title>
        <authorList>
            <person name="Patra A.K."/>
            <person name="Ho P.T."/>
            <person name="Jun S."/>
            <person name="Lee S.J."/>
            <person name="Kim Y."/>
            <person name="Won Y.J."/>
        </authorList>
    </citation>
    <scope>NUCLEOTIDE SEQUENCE [LARGE SCALE GENOMIC DNA]</scope>
    <source>
        <strain evidence="7">Wonlab-2016</strain>
    </source>
</reference>
<dbReference type="SUPFAM" id="SSF103473">
    <property type="entry name" value="MFS general substrate transporter"/>
    <property type="match status" value="1"/>
</dbReference>
<feature type="transmembrane region" description="Helical" evidence="5">
    <location>
        <begin position="209"/>
        <end position="228"/>
    </location>
</feature>
<dbReference type="Gene3D" id="1.20.1250.20">
    <property type="entry name" value="MFS general substrate transporter like domains"/>
    <property type="match status" value="1"/>
</dbReference>
<protein>
    <recommendedName>
        <fullName evidence="6">Major facilitator superfamily (MFS) profile domain-containing protein</fullName>
    </recommendedName>
</protein>
<evidence type="ECO:0000313" key="7">
    <source>
        <dbReference type="EMBL" id="KAK7503293.1"/>
    </source>
</evidence>
<evidence type="ECO:0000256" key="4">
    <source>
        <dbReference type="ARBA" id="ARBA00023136"/>
    </source>
</evidence>
<dbReference type="PROSITE" id="PS50850">
    <property type="entry name" value="MFS"/>
    <property type="match status" value="1"/>
</dbReference>
<dbReference type="Proteomes" id="UP001519460">
    <property type="component" value="Unassembled WGS sequence"/>
</dbReference>
<evidence type="ECO:0000256" key="5">
    <source>
        <dbReference type="SAM" id="Phobius"/>
    </source>
</evidence>
<dbReference type="AlphaFoldDB" id="A0ABD0LVS2"/>
<feature type="transmembrane region" description="Helical" evidence="5">
    <location>
        <begin position="183"/>
        <end position="203"/>
    </location>
</feature>
<dbReference type="InterPro" id="IPR005828">
    <property type="entry name" value="MFS_sugar_transport-like"/>
</dbReference>
<feature type="transmembrane region" description="Helical" evidence="5">
    <location>
        <begin position="411"/>
        <end position="433"/>
    </location>
</feature>
<evidence type="ECO:0000256" key="3">
    <source>
        <dbReference type="ARBA" id="ARBA00022989"/>
    </source>
</evidence>
<dbReference type="EMBL" id="JACVVK020000021">
    <property type="protein sequence ID" value="KAK7503293.1"/>
    <property type="molecule type" value="Genomic_DNA"/>
</dbReference>
<feature type="domain" description="Major facilitator superfamily (MFS) profile" evidence="6">
    <location>
        <begin position="100"/>
        <end position="443"/>
    </location>
</feature>
<dbReference type="InterPro" id="IPR036259">
    <property type="entry name" value="MFS_trans_sf"/>
</dbReference>
<keyword evidence="8" id="KW-1185">Reference proteome</keyword>